<reference evidence="4" key="1">
    <citation type="submission" date="2021-04" db="EMBL/GenBank/DDBJ databases">
        <authorList>
            <person name="Hartkoorn R.C."/>
            <person name="Beaudoing E."/>
            <person name="Hot D."/>
        </authorList>
    </citation>
    <scope>NUCLEOTIDE SEQUENCE</scope>
    <source>
        <strain evidence="4">NRRL B-16292</strain>
    </source>
</reference>
<organism evidence="4 5">
    <name type="scientific">Dactylosporangium fulvum</name>
    <dbReference type="NCBI Taxonomy" id="53359"/>
    <lineage>
        <taxon>Bacteria</taxon>
        <taxon>Bacillati</taxon>
        <taxon>Actinomycetota</taxon>
        <taxon>Actinomycetes</taxon>
        <taxon>Micromonosporales</taxon>
        <taxon>Micromonosporaceae</taxon>
        <taxon>Dactylosporangium</taxon>
    </lineage>
</organism>
<feature type="region of interest" description="Disordered" evidence="2">
    <location>
        <begin position="27"/>
        <end position="73"/>
    </location>
</feature>
<dbReference type="Proteomes" id="UP001059617">
    <property type="component" value="Chromosome"/>
</dbReference>
<sequence>MTPDAPLEPGLLEQELRDVFQRHEHLAEDLHLDRPADVTSRRPTSSPAQARRKGRPGGTVPAKQSPAQGRRDPRWARTLMVVGAVMMMLAGSAFVAKDVVIGYATSSVRQEDLIVPAAEQRGKHVTISGAKNILLVGIDPRPDQNPSEAIRSDSIIILHIPASHDSAYLISIPRDTWVKIPRFDNGKTRYNGGRNKINAAFAEGGLKTTGKDQRKYGMTLLADTIKENWGITFDAAAIVDFAGFTKVVNVLGGVDMYVDQETRSVHIGHDAQGNTKVPYLQRTTDSGGTDLIPVAGVTPQTYHVGYQHLEPWQALDYVRQRETLPNSDYDRQRHQQQFIKALFKKIVSKDVLTDPAKLKKVLDVVGEAMTIDSGGIGLDDWIFAMKGIGGDNLLTIKTNNGTFYSSQEQPGAEALDDTTLALLESVRTNTLESFVANHVDLVSSS</sequence>
<dbReference type="Pfam" id="PF03816">
    <property type="entry name" value="LytR_cpsA_psr"/>
    <property type="match status" value="1"/>
</dbReference>
<feature type="domain" description="Cell envelope-related transcriptional attenuator" evidence="3">
    <location>
        <begin position="151"/>
        <end position="347"/>
    </location>
</feature>
<dbReference type="EMBL" id="CP073720">
    <property type="protein sequence ID" value="UWP81334.1"/>
    <property type="molecule type" value="Genomic_DNA"/>
</dbReference>
<protein>
    <submittedName>
        <fullName evidence="4">LCP family protein</fullName>
    </submittedName>
</protein>
<evidence type="ECO:0000313" key="4">
    <source>
        <dbReference type="EMBL" id="UWP81334.1"/>
    </source>
</evidence>
<keyword evidence="5" id="KW-1185">Reference proteome</keyword>
<evidence type="ECO:0000256" key="1">
    <source>
        <dbReference type="ARBA" id="ARBA00006068"/>
    </source>
</evidence>
<evidence type="ECO:0000259" key="3">
    <source>
        <dbReference type="Pfam" id="PF03816"/>
    </source>
</evidence>
<name>A0ABY5VW96_9ACTN</name>
<proteinExistence type="inferred from homology"/>
<evidence type="ECO:0000256" key="2">
    <source>
        <dbReference type="SAM" id="MobiDB-lite"/>
    </source>
</evidence>
<evidence type="ECO:0000313" key="5">
    <source>
        <dbReference type="Proteomes" id="UP001059617"/>
    </source>
</evidence>
<dbReference type="RefSeq" id="WP_259859098.1">
    <property type="nucleotide sequence ID" value="NZ_BAAAST010000002.1"/>
</dbReference>
<feature type="compositionally biased region" description="Basic and acidic residues" evidence="2">
    <location>
        <begin position="27"/>
        <end position="40"/>
    </location>
</feature>
<accession>A0ABY5VW96</accession>
<dbReference type="InterPro" id="IPR050922">
    <property type="entry name" value="LytR/CpsA/Psr_CW_biosynth"/>
</dbReference>
<dbReference type="PANTHER" id="PTHR33392:SF6">
    <property type="entry name" value="POLYISOPRENYL-TEICHOIC ACID--PEPTIDOGLYCAN TEICHOIC ACID TRANSFERASE TAGU"/>
    <property type="match status" value="1"/>
</dbReference>
<dbReference type="Gene3D" id="3.40.630.190">
    <property type="entry name" value="LCP protein"/>
    <property type="match status" value="1"/>
</dbReference>
<dbReference type="InterPro" id="IPR004474">
    <property type="entry name" value="LytR_CpsA_psr"/>
</dbReference>
<reference evidence="4" key="2">
    <citation type="submission" date="2022-09" db="EMBL/GenBank/DDBJ databases">
        <title>Biosynthetic gene clusters of Dactylosporangioum fulvum.</title>
        <authorList>
            <person name="Caradec T."/>
        </authorList>
    </citation>
    <scope>NUCLEOTIDE SEQUENCE</scope>
    <source>
        <strain evidence="4">NRRL B-16292</strain>
    </source>
</reference>
<dbReference type="PANTHER" id="PTHR33392">
    <property type="entry name" value="POLYISOPRENYL-TEICHOIC ACID--PEPTIDOGLYCAN TEICHOIC ACID TRANSFERASE TAGU"/>
    <property type="match status" value="1"/>
</dbReference>
<comment type="similarity">
    <text evidence="1">Belongs to the LytR/CpsA/Psr (LCP) family.</text>
</comment>
<gene>
    <name evidence="4" type="ORF">Dfulv_40460</name>
</gene>